<dbReference type="InterPro" id="IPR011990">
    <property type="entry name" value="TPR-like_helical_dom_sf"/>
</dbReference>
<dbReference type="Pfam" id="PF07568">
    <property type="entry name" value="HisKA_2"/>
    <property type="match status" value="1"/>
</dbReference>
<dbReference type="InterPro" id="IPR003594">
    <property type="entry name" value="HATPase_dom"/>
</dbReference>
<dbReference type="PANTHER" id="PTHR41523:SF8">
    <property type="entry name" value="ETHYLENE RESPONSE SENSOR PROTEIN"/>
    <property type="match status" value="1"/>
</dbReference>
<keyword evidence="4" id="KW-0808">Transferase</keyword>
<evidence type="ECO:0000259" key="13">
    <source>
        <dbReference type="Pfam" id="PF13581"/>
    </source>
</evidence>
<reference evidence="14 15" key="1">
    <citation type="journal article" date="2013" name="Int. J. Syst. Evol. Microbiol.">
        <title>Aquimarina gracilis sp. nov., isolated from the gut microflora of a mussel, Mytilus coruscus, and emended description of Aquimarina spongiae.</title>
        <authorList>
            <person name="Park S.C."/>
            <person name="Choe H.N."/>
            <person name="Baik K.S."/>
            <person name="Seong C.N."/>
        </authorList>
    </citation>
    <scope>NUCLEOTIDE SEQUENCE [LARGE SCALE GENOMIC DNA]</scope>
    <source>
        <strain evidence="14 15">PSC32</strain>
    </source>
</reference>
<evidence type="ECO:0000256" key="6">
    <source>
        <dbReference type="ARBA" id="ARBA00022777"/>
    </source>
</evidence>
<dbReference type="Gene3D" id="3.30.565.10">
    <property type="entry name" value="Histidine kinase-like ATPase, C-terminal domain"/>
    <property type="match status" value="1"/>
</dbReference>
<evidence type="ECO:0000256" key="7">
    <source>
        <dbReference type="ARBA" id="ARBA00022840"/>
    </source>
</evidence>
<evidence type="ECO:0000256" key="2">
    <source>
        <dbReference type="ARBA" id="ARBA00012438"/>
    </source>
</evidence>
<dbReference type="Proteomes" id="UP001327027">
    <property type="component" value="Unassembled WGS sequence"/>
</dbReference>
<sequence length="651" mass="73856">MYFTFFINIALLSLQLSAQNTFQKRVDSLEQIIATFPDDTLRVSALNALAFEFKYKNTERAFQLANEASAISKELKYQKGLLKSYYYFSILYREDDKLDSAFYYINKGIVLAKETKDSMILGNLHNAEGRLYKIRGNNAKALEAYQKSLIINELLGDNLSMASTANNIASLHLELKNYDLALEYAQRAESVAALINSKRFQAMALSNVATAYSYLNNNEKALEYFTKSLNIAKEGRMTQGVVINSIKIAKILIQQKDYLKARKTLEESLQLSHKVNDKMGIAESLQYLARISLKTDDLDLALSEAKEAYNISLEIGSVGNIADMALLLSDVYEKMNQPKRSLESFKEYTQIKDSIFNIEKNKQIEELETQYQTAGKDQQIAELQSKNELEALKARQRMRMAVIPLIGLFIFILFTIYLISLNKKYKRTSEELTVQNNLVKKQNSQIEQSLEEKDLLMHELNHRVKNNLLIIENLLTAQIAQLKNAEASDILNESKKRIQSIALIHSELFASELPDMVNMKNYLTKILETNLKTQSNIKSIIKVGDFALNSSKALAIGLITNELITNCIKHAFEANQQGTVELIHKMEGKSLFLEIKDNGKKGNKIHNSVQDENDTAYFGHQLVKGLCRQLGGSTEFIFQDGFLARLEIPNA</sequence>
<evidence type="ECO:0000256" key="10">
    <source>
        <dbReference type="SAM" id="Phobius"/>
    </source>
</evidence>
<evidence type="ECO:0000256" key="8">
    <source>
        <dbReference type="PROSITE-ProRule" id="PRU00339"/>
    </source>
</evidence>
<keyword evidence="10" id="KW-0472">Membrane</keyword>
<keyword evidence="6" id="KW-0418">Kinase</keyword>
<dbReference type="EMBL" id="JAYKLX010000003">
    <property type="protein sequence ID" value="MEB3345115.1"/>
    <property type="molecule type" value="Genomic_DNA"/>
</dbReference>
<dbReference type="SMART" id="SM00028">
    <property type="entry name" value="TPR"/>
    <property type="match status" value="5"/>
</dbReference>
<feature type="domain" description="Histidine kinase/HSP90-like ATPase" evidence="13">
    <location>
        <begin position="547"/>
        <end position="608"/>
    </location>
</feature>
<keyword evidence="8" id="KW-0802">TPR repeat</keyword>
<feature type="transmembrane region" description="Helical" evidence="10">
    <location>
        <begin position="400"/>
        <end position="419"/>
    </location>
</feature>
<keyword evidence="3" id="KW-0597">Phosphoprotein</keyword>
<dbReference type="Pfam" id="PF13581">
    <property type="entry name" value="HATPase_c_2"/>
    <property type="match status" value="1"/>
</dbReference>
<evidence type="ECO:0000313" key="14">
    <source>
        <dbReference type="EMBL" id="MEB3345115.1"/>
    </source>
</evidence>
<dbReference type="SUPFAM" id="SSF55874">
    <property type="entry name" value="ATPase domain of HSP90 chaperone/DNA topoisomerase II/histidine kinase"/>
    <property type="match status" value="1"/>
</dbReference>
<comment type="caution">
    <text evidence="14">The sequence shown here is derived from an EMBL/GenBank/DDBJ whole genome shotgun (WGS) entry which is preliminary data.</text>
</comment>
<dbReference type="RefSeq" id="WP_324179149.1">
    <property type="nucleotide sequence ID" value="NZ_BAABAW010000008.1"/>
</dbReference>
<keyword evidence="10" id="KW-0812">Transmembrane</keyword>
<feature type="chain" id="PRO_5047416456" description="histidine kinase" evidence="11">
    <location>
        <begin position="19"/>
        <end position="651"/>
    </location>
</feature>
<keyword evidence="5" id="KW-0547">Nucleotide-binding</keyword>
<dbReference type="SUPFAM" id="SSF48452">
    <property type="entry name" value="TPR-like"/>
    <property type="match status" value="2"/>
</dbReference>
<proteinExistence type="predicted"/>
<feature type="signal peptide" evidence="11">
    <location>
        <begin position="1"/>
        <end position="18"/>
    </location>
</feature>
<keyword evidence="15" id="KW-1185">Reference proteome</keyword>
<feature type="domain" description="Signal transduction histidine kinase subgroup 2 dimerisation and phosphoacceptor" evidence="12">
    <location>
        <begin position="459"/>
        <end position="529"/>
    </location>
</feature>
<dbReference type="InterPro" id="IPR019734">
    <property type="entry name" value="TPR_rpt"/>
</dbReference>
<keyword evidence="10" id="KW-1133">Transmembrane helix</keyword>
<keyword evidence="11" id="KW-0732">Signal</keyword>
<comment type="catalytic activity">
    <reaction evidence="1">
        <text>ATP + protein L-histidine = ADP + protein N-phospho-L-histidine.</text>
        <dbReference type="EC" id="2.7.13.3"/>
    </reaction>
</comment>
<evidence type="ECO:0000256" key="3">
    <source>
        <dbReference type="ARBA" id="ARBA00022553"/>
    </source>
</evidence>
<gene>
    <name evidence="14" type="ORF">U6A24_06575</name>
</gene>
<evidence type="ECO:0000256" key="4">
    <source>
        <dbReference type="ARBA" id="ARBA00022679"/>
    </source>
</evidence>
<dbReference type="Gene3D" id="1.25.40.10">
    <property type="entry name" value="Tetratricopeptide repeat domain"/>
    <property type="match status" value="2"/>
</dbReference>
<dbReference type="InterPro" id="IPR011495">
    <property type="entry name" value="Sig_transdc_His_kin_sub2_dim/P"/>
</dbReference>
<keyword evidence="7" id="KW-0067">ATP-binding</keyword>
<dbReference type="PROSITE" id="PS50005">
    <property type="entry name" value="TPR"/>
    <property type="match status" value="1"/>
</dbReference>
<evidence type="ECO:0000256" key="9">
    <source>
        <dbReference type="SAM" id="Coils"/>
    </source>
</evidence>
<feature type="coiled-coil region" evidence="9">
    <location>
        <begin position="357"/>
        <end position="384"/>
    </location>
</feature>
<dbReference type="PANTHER" id="PTHR41523">
    <property type="entry name" value="TWO-COMPONENT SYSTEM SENSOR PROTEIN"/>
    <property type="match status" value="1"/>
</dbReference>
<dbReference type="Pfam" id="PF13424">
    <property type="entry name" value="TPR_12"/>
    <property type="match status" value="2"/>
</dbReference>
<protein>
    <recommendedName>
        <fullName evidence="2">histidine kinase</fullName>
        <ecNumber evidence="2">2.7.13.3</ecNumber>
    </recommendedName>
</protein>
<dbReference type="InterPro" id="IPR036890">
    <property type="entry name" value="HATPase_C_sf"/>
</dbReference>
<evidence type="ECO:0000256" key="5">
    <source>
        <dbReference type="ARBA" id="ARBA00022741"/>
    </source>
</evidence>
<evidence type="ECO:0000313" key="15">
    <source>
        <dbReference type="Proteomes" id="UP001327027"/>
    </source>
</evidence>
<evidence type="ECO:0000256" key="11">
    <source>
        <dbReference type="SAM" id="SignalP"/>
    </source>
</evidence>
<accession>A0ABU5ZSY4</accession>
<name>A0ABU5ZSY4_9FLAO</name>
<evidence type="ECO:0000259" key="12">
    <source>
        <dbReference type="Pfam" id="PF07568"/>
    </source>
</evidence>
<evidence type="ECO:0000256" key="1">
    <source>
        <dbReference type="ARBA" id="ARBA00000085"/>
    </source>
</evidence>
<dbReference type="EC" id="2.7.13.3" evidence="2"/>
<keyword evidence="9" id="KW-0175">Coiled coil</keyword>
<feature type="repeat" description="TPR" evidence="8">
    <location>
        <begin position="202"/>
        <end position="235"/>
    </location>
</feature>
<organism evidence="14 15">
    <name type="scientific">Aquimarina gracilis</name>
    <dbReference type="NCBI Taxonomy" id="874422"/>
    <lineage>
        <taxon>Bacteria</taxon>
        <taxon>Pseudomonadati</taxon>
        <taxon>Bacteroidota</taxon>
        <taxon>Flavobacteriia</taxon>
        <taxon>Flavobacteriales</taxon>
        <taxon>Flavobacteriaceae</taxon>
        <taxon>Aquimarina</taxon>
    </lineage>
</organism>
<dbReference type="Gene3D" id="3.30.450.20">
    <property type="entry name" value="PAS domain"/>
    <property type="match status" value="1"/>
</dbReference>